<reference evidence="1 2" key="1">
    <citation type="submission" date="2014-04" db="EMBL/GenBank/DDBJ databases">
        <authorList>
            <consortium name="DOE Joint Genome Institute"/>
            <person name="Kuo A."/>
            <person name="Kohler A."/>
            <person name="Nagy L.G."/>
            <person name="Floudas D."/>
            <person name="Copeland A."/>
            <person name="Barry K.W."/>
            <person name="Cichocki N."/>
            <person name="Veneault-Fourrey C."/>
            <person name="LaButti K."/>
            <person name="Lindquist E.A."/>
            <person name="Lipzen A."/>
            <person name="Lundell T."/>
            <person name="Morin E."/>
            <person name="Murat C."/>
            <person name="Sun H."/>
            <person name="Tunlid A."/>
            <person name="Henrissat B."/>
            <person name="Grigoriev I.V."/>
            <person name="Hibbett D.S."/>
            <person name="Martin F."/>
            <person name="Nordberg H.P."/>
            <person name="Cantor M.N."/>
            <person name="Hua S.X."/>
        </authorList>
    </citation>
    <scope>NUCLEOTIDE SEQUENCE [LARGE SCALE GENOMIC DNA]</scope>
    <source>
        <strain evidence="1 2">LaAM-08-1</strain>
    </source>
</reference>
<dbReference type="AlphaFoldDB" id="A0A0C9YPN6"/>
<name>A0A0C9YPN6_9AGAR</name>
<protein>
    <submittedName>
        <fullName evidence="1">Uncharacterized protein</fullName>
    </submittedName>
</protein>
<reference evidence="2" key="2">
    <citation type="submission" date="2015-01" db="EMBL/GenBank/DDBJ databases">
        <title>Evolutionary Origins and Diversification of the Mycorrhizal Mutualists.</title>
        <authorList>
            <consortium name="DOE Joint Genome Institute"/>
            <consortium name="Mycorrhizal Genomics Consortium"/>
            <person name="Kohler A."/>
            <person name="Kuo A."/>
            <person name="Nagy L.G."/>
            <person name="Floudas D."/>
            <person name="Copeland A."/>
            <person name="Barry K.W."/>
            <person name="Cichocki N."/>
            <person name="Veneault-Fourrey C."/>
            <person name="LaButti K."/>
            <person name="Lindquist E.A."/>
            <person name="Lipzen A."/>
            <person name="Lundell T."/>
            <person name="Morin E."/>
            <person name="Murat C."/>
            <person name="Riley R."/>
            <person name="Ohm R."/>
            <person name="Sun H."/>
            <person name="Tunlid A."/>
            <person name="Henrissat B."/>
            <person name="Grigoriev I.V."/>
            <person name="Hibbett D.S."/>
            <person name="Martin F."/>
        </authorList>
    </citation>
    <scope>NUCLEOTIDE SEQUENCE [LARGE SCALE GENOMIC DNA]</scope>
    <source>
        <strain evidence="2">LaAM-08-1</strain>
    </source>
</reference>
<dbReference type="EMBL" id="KN838537">
    <property type="protein sequence ID" value="KIK09983.1"/>
    <property type="molecule type" value="Genomic_DNA"/>
</dbReference>
<sequence length="54" mass="5915">MRHHRLDDVARPVMSAVDYHVTVDDGPLGSTRRVAVCLWLGCHVADYGVALLLG</sequence>
<evidence type="ECO:0000313" key="2">
    <source>
        <dbReference type="Proteomes" id="UP000054477"/>
    </source>
</evidence>
<dbReference type="HOGENOM" id="CLU_3050659_0_0_1"/>
<gene>
    <name evidence="1" type="ORF">K443DRAFT_671302</name>
</gene>
<proteinExistence type="predicted"/>
<evidence type="ECO:0000313" key="1">
    <source>
        <dbReference type="EMBL" id="KIK09983.1"/>
    </source>
</evidence>
<accession>A0A0C9YPN6</accession>
<dbReference type="Proteomes" id="UP000054477">
    <property type="component" value="Unassembled WGS sequence"/>
</dbReference>
<organism evidence="1 2">
    <name type="scientific">Laccaria amethystina LaAM-08-1</name>
    <dbReference type="NCBI Taxonomy" id="1095629"/>
    <lineage>
        <taxon>Eukaryota</taxon>
        <taxon>Fungi</taxon>
        <taxon>Dikarya</taxon>
        <taxon>Basidiomycota</taxon>
        <taxon>Agaricomycotina</taxon>
        <taxon>Agaricomycetes</taxon>
        <taxon>Agaricomycetidae</taxon>
        <taxon>Agaricales</taxon>
        <taxon>Agaricineae</taxon>
        <taxon>Hydnangiaceae</taxon>
        <taxon>Laccaria</taxon>
    </lineage>
</organism>
<keyword evidence="2" id="KW-1185">Reference proteome</keyword>